<keyword evidence="2" id="KW-1185">Reference proteome</keyword>
<name>A0A850NM34_9FLAO</name>
<dbReference type="Proteomes" id="UP000558089">
    <property type="component" value="Unassembled WGS sequence"/>
</dbReference>
<proteinExistence type="predicted"/>
<reference evidence="1 2" key="1">
    <citation type="submission" date="2020-01" db="EMBL/GenBank/DDBJ databases">
        <title>Draft Genome Analysis of Muricauda sp. HICW Isolated from coastal seawater of PR China.</title>
        <authorList>
            <person name="Chen M.-X."/>
        </authorList>
    </citation>
    <scope>NUCLEOTIDE SEQUENCE [LARGE SCALE GENOMIC DNA]</scope>
    <source>
        <strain evidence="1 2">HICW</strain>
    </source>
</reference>
<evidence type="ECO:0000313" key="2">
    <source>
        <dbReference type="Proteomes" id="UP000558089"/>
    </source>
</evidence>
<sequence length="92" mass="10906">MKNNMFSSNLNPEDMIGNMKYYNFSEAASKLNVEGVGRNTLLKIMREKGIFDRFNVPTPEWEHHPFFKNVENKHLTPLISEHGINYIRRNFF</sequence>
<evidence type="ECO:0000313" key="1">
    <source>
        <dbReference type="EMBL" id="NVN19445.1"/>
    </source>
</evidence>
<gene>
    <name evidence="1" type="ORF">GUA46_13930</name>
</gene>
<comment type="caution">
    <text evidence="1">The sequence shown here is derived from an EMBL/GenBank/DDBJ whole genome shotgun (WGS) entry which is preliminary data.</text>
</comment>
<dbReference type="AlphaFoldDB" id="A0A850NM34"/>
<organism evidence="1 2">
    <name type="scientific">Flagellimonas chongwuensis</name>
    <dbReference type="NCBI Taxonomy" id="2697365"/>
    <lineage>
        <taxon>Bacteria</taxon>
        <taxon>Pseudomonadati</taxon>
        <taxon>Bacteroidota</taxon>
        <taxon>Flavobacteriia</taxon>
        <taxon>Flavobacteriales</taxon>
        <taxon>Flavobacteriaceae</taxon>
        <taxon>Flagellimonas</taxon>
    </lineage>
</organism>
<protein>
    <submittedName>
        <fullName evidence="1">Uncharacterized protein</fullName>
    </submittedName>
</protein>
<dbReference type="RefSeq" id="WP_176621004.1">
    <property type="nucleotide sequence ID" value="NZ_WYET01000007.1"/>
</dbReference>
<accession>A0A850NM34</accession>
<dbReference type="EMBL" id="WYET01000007">
    <property type="protein sequence ID" value="NVN19445.1"/>
    <property type="molecule type" value="Genomic_DNA"/>
</dbReference>